<protein>
    <submittedName>
        <fullName evidence="4">Concanavalin A-like lectin/glucanase superfamily</fullName>
    </submittedName>
</protein>
<dbReference type="InterPro" id="IPR058094">
    <property type="entry name" value="Ig-like_OmpL47-like"/>
</dbReference>
<organism evidence="4 5">
    <name type="scientific">Thermacetogenium phaeum</name>
    <dbReference type="NCBI Taxonomy" id="85874"/>
    <lineage>
        <taxon>Bacteria</taxon>
        <taxon>Bacillati</taxon>
        <taxon>Bacillota</taxon>
        <taxon>Clostridia</taxon>
        <taxon>Thermoanaerobacterales</taxon>
        <taxon>Thermoanaerobacteraceae</taxon>
        <taxon>Thermacetogenium</taxon>
    </lineage>
</organism>
<keyword evidence="1" id="KW-0732">Signal</keyword>
<dbReference type="PANTHER" id="PTHR12223">
    <property type="entry name" value="VESICULAR MANNOSE-BINDING LECTIN"/>
    <property type="match status" value="1"/>
</dbReference>
<accession>A0A101FFL2</accession>
<dbReference type="EMBL" id="LGFO01000159">
    <property type="protein sequence ID" value="KUK36125.1"/>
    <property type="molecule type" value="Genomic_DNA"/>
</dbReference>
<proteinExistence type="predicted"/>
<sequence>MKRQLRAFGAALIFAVLCVSFLSAAGIAYAGTFTIADDFSADSGLWSYVGSAYRDAGAGNVVLTQNNNAQVGVLWLRDREIRDRKFTVEFSYLAGGGTGADGIVLMFYKNKNYSPGGGGVIGFIGGDLIPVAGYGVEFDNHYNYEHYGMDPSGRHIAVIKDRANNHLKYVNTDVVEDNRWHQARVVVDNRNITVFVDGNKMLEYVSPGDLDRTFGGLGFSGATGAFNHWHRIDNVRITLADEVAPSTNIDLEGITGNNGWFRSDVVATLNAEDGDGSGVSRTEYSFDGTNWITYTGPFTIAVEGLTTVYYRSIDKAGNVEATKSAVVLIDKTPPEITGAPTTAPNGNGWYNTGVVIHFEASDDVSGIASVTPDVLLTTEGEGLEVTGTATDRAGNTASCTVGGINIDLTAPSAAANPLGGTYSGAQSVALAALEPATFYYTTDGSEPGEESPVYEGPLEIAADTVLKFFAVDRAGNCSQIYTESYTILPLLNLKWYIYGCKQLDTGLDWTCDSDFGGITQTAADLASTIIVREDGNGDGMYDRAEITVQGGYPGYYNKIVLDVKNTGTEPIPLEQVKIANGNPEELELRLLESPASSIAPGKRKAIGIALRVKDGAAPGLFTFTVSL</sequence>
<name>A0A101FFL2_9THEO</name>
<evidence type="ECO:0000256" key="1">
    <source>
        <dbReference type="SAM" id="SignalP"/>
    </source>
</evidence>
<dbReference type="GO" id="GO:0016787">
    <property type="term" value="F:hydrolase activity"/>
    <property type="evidence" value="ECO:0007669"/>
    <property type="project" value="InterPro"/>
</dbReference>
<dbReference type="InterPro" id="IPR013320">
    <property type="entry name" value="ConA-like_dom_sf"/>
</dbReference>
<feature type="domain" description="GH29D-like beta-sandwich" evidence="3">
    <location>
        <begin position="417"/>
        <end position="482"/>
    </location>
</feature>
<dbReference type="InterPro" id="IPR059177">
    <property type="entry name" value="GH29D-like_dom"/>
</dbReference>
<dbReference type="NCBIfam" id="NF047446">
    <property type="entry name" value="barrel_OmpL47"/>
    <property type="match status" value="1"/>
</dbReference>
<evidence type="ECO:0000259" key="3">
    <source>
        <dbReference type="Pfam" id="PF13290"/>
    </source>
</evidence>
<feature type="signal peptide" evidence="1">
    <location>
        <begin position="1"/>
        <end position="30"/>
    </location>
</feature>
<dbReference type="SUPFAM" id="SSF49899">
    <property type="entry name" value="Concanavalin A-like lectins/glucanases"/>
    <property type="match status" value="1"/>
</dbReference>
<evidence type="ECO:0000313" key="4">
    <source>
        <dbReference type="EMBL" id="KUK36125.1"/>
    </source>
</evidence>
<dbReference type="Pfam" id="PF13290">
    <property type="entry name" value="CHB_HEX_C_1"/>
    <property type="match status" value="1"/>
</dbReference>
<feature type="chain" id="PRO_5007096176" evidence="1">
    <location>
        <begin position="31"/>
        <end position="627"/>
    </location>
</feature>
<evidence type="ECO:0000313" key="5">
    <source>
        <dbReference type="Proteomes" id="UP000053326"/>
    </source>
</evidence>
<dbReference type="PANTHER" id="PTHR12223:SF19">
    <property type="entry name" value="LEGUME LECTIN DOMAIN-CONTAINING PROTEIN"/>
    <property type="match status" value="1"/>
</dbReference>
<keyword evidence="4" id="KW-0430">Lectin</keyword>
<reference evidence="5" key="1">
    <citation type="journal article" date="2015" name="MBio">
        <title>Genome-Resolved Metagenomic Analysis Reveals Roles for Candidate Phyla and Other Microbial Community Members in Biogeochemical Transformations in Oil Reservoirs.</title>
        <authorList>
            <person name="Hu P."/>
            <person name="Tom L."/>
            <person name="Singh A."/>
            <person name="Thomas B.C."/>
            <person name="Baker B.J."/>
            <person name="Piceno Y.M."/>
            <person name="Andersen G.L."/>
            <person name="Banfield J.F."/>
        </authorList>
    </citation>
    <scope>NUCLEOTIDE SEQUENCE [LARGE SCALE GENOMIC DNA]</scope>
</reference>
<dbReference type="Gene3D" id="2.60.120.200">
    <property type="match status" value="1"/>
</dbReference>
<comment type="caution">
    <text evidence="4">The sequence shown here is derived from an EMBL/GenBank/DDBJ whole genome shotgun (WGS) entry which is preliminary data.</text>
</comment>
<dbReference type="Gene3D" id="3.30.1920.20">
    <property type="match status" value="1"/>
</dbReference>
<dbReference type="GO" id="GO:0030246">
    <property type="term" value="F:carbohydrate binding"/>
    <property type="evidence" value="ECO:0007669"/>
    <property type="project" value="UniProtKB-KW"/>
</dbReference>
<evidence type="ECO:0000259" key="2">
    <source>
        <dbReference type="Pfam" id="PF06439"/>
    </source>
</evidence>
<dbReference type="InterPro" id="IPR010496">
    <property type="entry name" value="AL/BT2_dom"/>
</dbReference>
<dbReference type="Proteomes" id="UP000053326">
    <property type="component" value="Unassembled WGS sequence"/>
</dbReference>
<dbReference type="Pfam" id="PF06439">
    <property type="entry name" value="3keto-disac_hyd"/>
    <property type="match status" value="1"/>
</dbReference>
<dbReference type="InterPro" id="IPR051136">
    <property type="entry name" value="Intracellular_Lectin-GPT"/>
</dbReference>
<dbReference type="AlphaFoldDB" id="A0A101FFL2"/>
<feature type="domain" description="3-keto-alpha-glucoside-1,2-lyase/3-keto-2-hydroxy-glucal hydratase" evidence="2">
    <location>
        <begin position="59"/>
        <end position="211"/>
    </location>
</feature>
<gene>
    <name evidence="4" type="ORF">XD66_1168</name>
</gene>